<dbReference type="CDD" id="cd09872">
    <property type="entry name" value="PIN_Sll0205-like"/>
    <property type="match status" value="1"/>
</dbReference>
<dbReference type="OrthoDB" id="9798990at2"/>
<reference evidence="2" key="1">
    <citation type="submission" date="2016-06" db="EMBL/GenBank/DDBJ databases">
        <authorList>
            <person name="Chen W."/>
            <person name="Hasegawa D.K."/>
        </authorList>
    </citation>
    <scope>NUCLEOTIDE SEQUENCE [LARGE SCALE GENOMIC DNA]</scope>
    <source>
        <strain evidence="2">MEAM1</strain>
    </source>
</reference>
<name>A0A249DZH4_9ENTR</name>
<evidence type="ECO:0000313" key="1">
    <source>
        <dbReference type="EMBL" id="ASX26948.1"/>
    </source>
</evidence>
<accession>A0A249DZH4</accession>
<protein>
    <submittedName>
        <fullName evidence="1">Twitching motility protein PilT</fullName>
    </submittedName>
</protein>
<dbReference type="InterPro" id="IPR052919">
    <property type="entry name" value="TA_system_RNase"/>
</dbReference>
<dbReference type="PANTHER" id="PTHR36173">
    <property type="entry name" value="RIBONUCLEASE VAPC16-RELATED"/>
    <property type="match status" value="1"/>
</dbReference>
<proteinExistence type="predicted"/>
<dbReference type="Pfam" id="PF01850">
    <property type="entry name" value="PIN"/>
    <property type="match status" value="1"/>
</dbReference>
<dbReference type="Gene3D" id="3.40.50.1010">
    <property type="entry name" value="5'-nuclease"/>
    <property type="match status" value="1"/>
</dbReference>
<dbReference type="InterPro" id="IPR029060">
    <property type="entry name" value="PIN-like_dom_sf"/>
</dbReference>
<dbReference type="PANTHER" id="PTHR36173:SF1">
    <property type="entry name" value="RIBONUCLEASE VAPC22"/>
    <property type="match status" value="1"/>
</dbReference>
<sequence>MEGITLTPVILDTHTFVWLLEGHKRIGKTSRSLIQKATKSDQLFLSAISPWEIAMLVSKGRLAFDRDVCEWLKTALSLPGISLEPLSLEISVASTRLPGNIHLDPADRIITATARHLKAILVTEDSVLLDYSKLGHVKCQRAGI</sequence>
<dbReference type="Proteomes" id="UP000216438">
    <property type="component" value="Chromosome"/>
</dbReference>
<gene>
    <name evidence="1" type="ORF">BA171_08150</name>
</gene>
<dbReference type="InterPro" id="IPR041705">
    <property type="entry name" value="PIN_Sll0205"/>
</dbReference>
<dbReference type="EMBL" id="CP016303">
    <property type="protein sequence ID" value="ASX26948.1"/>
    <property type="molecule type" value="Genomic_DNA"/>
</dbReference>
<dbReference type="SUPFAM" id="SSF88723">
    <property type="entry name" value="PIN domain-like"/>
    <property type="match status" value="1"/>
</dbReference>
<dbReference type="InterPro" id="IPR002716">
    <property type="entry name" value="PIN_dom"/>
</dbReference>
<organism evidence="1 2">
    <name type="scientific">Candidatus Hamiltonella defensa</name>
    <name type="common">Bemisia tabaci</name>
    <dbReference type="NCBI Taxonomy" id="672795"/>
    <lineage>
        <taxon>Bacteria</taxon>
        <taxon>Pseudomonadati</taxon>
        <taxon>Pseudomonadota</taxon>
        <taxon>Gammaproteobacteria</taxon>
        <taxon>Enterobacterales</taxon>
        <taxon>Enterobacteriaceae</taxon>
        <taxon>aphid secondary symbionts</taxon>
        <taxon>Candidatus Williamhamiltonella</taxon>
    </lineage>
</organism>
<evidence type="ECO:0000313" key="2">
    <source>
        <dbReference type="Proteomes" id="UP000216438"/>
    </source>
</evidence>
<reference evidence="1 2" key="2">
    <citation type="submission" date="2017-09" db="EMBL/GenBank/DDBJ databases">
        <title>The genome of whitefly Bemisia tabaci, a global crop pest, provides novel insights into virus transmission, host adaptation and insecticide resistance.</title>
        <authorList>
            <person name="Kaur N."/>
            <person name="Kliot A."/>
            <person name="Pinheiro P.V."/>
            <person name="Luan J."/>
            <person name="Zheng Y."/>
            <person name="Liu W."/>
            <person name="Sun H."/>
            <person name="Yang X."/>
            <person name="Xu Y."/>
            <person name="Luo Y."/>
            <person name="Kruse A."/>
            <person name="Fisher T.W."/>
            <person name="Nelson D.R."/>
            <person name="Elimelech M."/>
            <person name="MacCoss M."/>
            <person name="Johnson R."/>
            <person name="Cohen E."/>
            <person name="Hunter W.B."/>
            <person name="Brown J.K."/>
            <person name="Jander G."/>
            <person name="Cilia M."/>
            <person name="Douglas A.E."/>
            <person name="Ghanim M."/>
            <person name="Simmons A.M."/>
            <person name="Wintermantel W.M."/>
            <person name="Ling K.-S."/>
            <person name="Fei Z."/>
        </authorList>
    </citation>
    <scope>NUCLEOTIDE SEQUENCE [LARGE SCALE GENOMIC DNA]</scope>
    <source>
        <strain evidence="1 2">MEAM1</strain>
    </source>
</reference>
<dbReference type="AlphaFoldDB" id="A0A249DZH4"/>